<dbReference type="Gene3D" id="3.40.50.720">
    <property type="entry name" value="NAD(P)-binding Rossmann-like Domain"/>
    <property type="match status" value="1"/>
</dbReference>
<dbReference type="PROSITE" id="PS50206">
    <property type="entry name" value="RHODANESE_3"/>
    <property type="match status" value="1"/>
</dbReference>
<dbReference type="GO" id="GO:0008641">
    <property type="term" value="F:ubiquitin-like modifier activating enzyme activity"/>
    <property type="evidence" value="ECO:0007669"/>
    <property type="project" value="InterPro"/>
</dbReference>
<dbReference type="Pfam" id="PF00581">
    <property type="entry name" value="Rhodanese"/>
    <property type="match status" value="1"/>
</dbReference>
<evidence type="ECO:0000256" key="2">
    <source>
        <dbReference type="ARBA" id="ARBA00022741"/>
    </source>
</evidence>
<dbReference type="InterPro" id="IPR000594">
    <property type="entry name" value="ThiF_NAD_FAD-bd"/>
</dbReference>
<dbReference type="SMART" id="SM00450">
    <property type="entry name" value="RHOD"/>
    <property type="match status" value="1"/>
</dbReference>
<evidence type="ECO:0000259" key="5">
    <source>
        <dbReference type="PROSITE" id="PS50206"/>
    </source>
</evidence>
<dbReference type="SUPFAM" id="SSF69572">
    <property type="entry name" value="Activating enzymes of the ubiquitin-like proteins"/>
    <property type="match status" value="1"/>
</dbReference>
<dbReference type="AlphaFoldDB" id="A0A542ZBD1"/>
<keyword evidence="7" id="KW-1185">Reference proteome</keyword>
<comment type="caution">
    <text evidence="6">The sequence shown here is derived from an EMBL/GenBank/DDBJ whole genome shotgun (WGS) entry which is preliminary data.</text>
</comment>
<dbReference type="CDD" id="cd00757">
    <property type="entry name" value="ThiF_MoeB_HesA_family"/>
    <property type="match status" value="1"/>
</dbReference>
<dbReference type="Gene3D" id="3.40.250.10">
    <property type="entry name" value="Rhodanese-like domain"/>
    <property type="match status" value="1"/>
</dbReference>
<keyword evidence="6" id="KW-0548">Nucleotidyltransferase</keyword>
<dbReference type="GO" id="GO:0005829">
    <property type="term" value="C:cytosol"/>
    <property type="evidence" value="ECO:0007669"/>
    <property type="project" value="TreeGrafter"/>
</dbReference>
<dbReference type="NCBIfam" id="NF004281">
    <property type="entry name" value="PRK05690.1"/>
    <property type="match status" value="1"/>
</dbReference>
<dbReference type="FunFam" id="3.40.50.720:FF:000033">
    <property type="entry name" value="Adenylyltransferase and sulfurtransferase MOCS3"/>
    <property type="match status" value="1"/>
</dbReference>
<evidence type="ECO:0000256" key="3">
    <source>
        <dbReference type="ARBA" id="ARBA00022840"/>
    </source>
</evidence>
<feature type="compositionally biased region" description="Basic and acidic residues" evidence="4">
    <location>
        <begin position="8"/>
        <end position="39"/>
    </location>
</feature>
<dbReference type="PANTHER" id="PTHR10953:SF102">
    <property type="entry name" value="ADENYLYLTRANSFERASE AND SULFURTRANSFERASE MOCS3"/>
    <property type="match status" value="1"/>
</dbReference>
<dbReference type="PANTHER" id="PTHR10953">
    <property type="entry name" value="UBIQUITIN-ACTIVATING ENZYME E1"/>
    <property type="match status" value="1"/>
</dbReference>
<dbReference type="CDD" id="cd00158">
    <property type="entry name" value="RHOD"/>
    <property type="match status" value="1"/>
</dbReference>
<dbReference type="RefSeq" id="WP_281281831.1">
    <property type="nucleotide sequence ID" value="NZ_BAAAMD010000003.1"/>
</dbReference>
<dbReference type="GO" id="GO:0016779">
    <property type="term" value="F:nucleotidyltransferase activity"/>
    <property type="evidence" value="ECO:0007669"/>
    <property type="project" value="UniProtKB-KW"/>
</dbReference>
<reference evidence="6 7" key="1">
    <citation type="submission" date="2019-06" db="EMBL/GenBank/DDBJ databases">
        <title>Sequencing the genomes of 1000 actinobacteria strains.</title>
        <authorList>
            <person name="Klenk H.-P."/>
        </authorList>
    </citation>
    <scope>NUCLEOTIDE SEQUENCE [LARGE SCALE GENOMIC DNA]</scope>
    <source>
        <strain evidence="6 7">DSM 8251</strain>
    </source>
</reference>
<dbReference type="Pfam" id="PF00899">
    <property type="entry name" value="ThiF"/>
    <property type="match status" value="1"/>
</dbReference>
<keyword evidence="3" id="KW-0067">ATP-binding</keyword>
<gene>
    <name evidence="6" type="ORF">FB460_1474</name>
</gene>
<feature type="domain" description="Rhodanese" evidence="5">
    <location>
        <begin position="328"/>
        <end position="417"/>
    </location>
</feature>
<protein>
    <submittedName>
        <fullName evidence="6">Adenylyltransferase/sulfurtransferase</fullName>
    </submittedName>
</protein>
<keyword evidence="1 6" id="KW-0808">Transferase</keyword>
<evidence type="ECO:0000256" key="4">
    <source>
        <dbReference type="SAM" id="MobiDB-lite"/>
    </source>
</evidence>
<dbReference type="InterPro" id="IPR035985">
    <property type="entry name" value="Ubiquitin-activating_enz"/>
</dbReference>
<dbReference type="InterPro" id="IPR036873">
    <property type="entry name" value="Rhodanese-like_dom_sf"/>
</dbReference>
<evidence type="ECO:0000313" key="7">
    <source>
        <dbReference type="Proteomes" id="UP000316196"/>
    </source>
</evidence>
<sequence>MTTPVPDGLKRDHLSDGLKRGHLSDGLKRDHAERPRLDRDQVTRYSRHLIIPEVGVDGQRRLLDARVLVVGAGGLGSPALLYLAAAGVGTIGVIDDDVVEISNLQRQVLHGVGDLGRPKVESAAEAVARLDPAVTVEQHQERLTRENATEIVGRYDLVLDGADNFATRYLVNDACVLTGTPLVWGSIFRFDGQVTVWNPPHGPCYRCVFPEPPPAGTVPSCAEGGVLGVLPAAIGSAQVAEALKLILGIGEPLIGRLLLHDALRATWSELAVERDPACVVCGDAPTVVAPGIDADQCDALPLHVVEAAQGHTLDAATLRRRLTDRESGREDFELIDVREPNEVEINRIDGSVNIPKGLFESGEALTRLDPSRPVVLYCKGGVRSAQVLAIVRAAGFDADHLGGGITAWIDQIEPEQLRY</sequence>
<keyword evidence="2" id="KW-0547">Nucleotide-binding</keyword>
<dbReference type="GO" id="GO:0005524">
    <property type="term" value="F:ATP binding"/>
    <property type="evidence" value="ECO:0007669"/>
    <property type="project" value="UniProtKB-KW"/>
</dbReference>
<evidence type="ECO:0000256" key="1">
    <source>
        <dbReference type="ARBA" id="ARBA00022679"/>
    </source>
</evidence>
<organism evidence="6 7">
    <name type="scientific">Propioniferax innocua</name>
    <dbReference type="NCBI Taxonomy" id="1753"/>
    <lineage>
        <taxon>Bacteria</taxon>
        <taxon>Bacillati</taxon>
        <taxon>Actinomycetota</taxon>
        <taxon>Actinomycetes</taxon>
        <taxon>Propionibacteriales</taxon>
        <taxon>Propionibacteriaceae</taxon>
        <taxon>Propioniferax</taxon>
    </lineage>
</organism>
<evidence type="ECO:0000313" key="6">
    <source>
        <dbReference type="EMBL" id="TQL57638.1"/>
    </source>
</evidence>
<dbReference type="GO" id="GO:0008146">
    <property type="term" value="F:sulfotransferase activity"/>
    <property type="evidence" value="ECO:0007669"/>
    <property type="project" value="TreeGrafter"/>
</dbReference>
<dbReference type="GO" id="GO:0004792">
    <property type="term" value="F:thiosulfate-cyanide sulfurtransferase activity"/>
    <property type="evidence" value="ECO:0007669"/>
    <property type="project" value="TreeGrafter"/>
</dbReference>
<dbReference type="InterPro" id="IPR001763">
    <property type="entry name" value="Rhodanese-like_dom"/>
</dbReference>
<dbReference type="InterPro" id="IPR045886">
    <property type="entry name" value="ThiF/MoeB/HesA"/>
</dbReference>
<feature type="region of interest" description="Disordered" evidence="4">
    <location>
        <begin position="1"/>
        <end position="39"/>
    </location>
</feature>
<dbReference type="EMBL" id="VFOR01000002">
    <property type="protein sequence ID" value="TQL57638.1"/>
    <property type="molecule type" value="Genomic_DNA"/>
</dbReference>
<proteinExistence type="predicted"/>
<dbReference type="Proteomes" id="UP000316196">
    <property type="component" value="Unassembled WGS sequence"/>
</dbReference>
<name>A0A542ZBD1_9ACTN</name>
<accession>A0A542ZBD1</accession>